<dbReference type="AlphaFoldDB" id="A0A0B2AQG2"/>
<evidence type="ECO:0000313" key="3">
    <source>
        <dbReference type="Proteomes" id="UP000030982"/>
    </source>
</evidence>
<keyword evidence="1" id="KW-1133">Transmembrane helix</keyword>
<feature type="transmembrane region" description="Helical" evidence="1">
    <location>
        <begin position="43"/>
        <end position="66"/>
    </location>
</feature>
<gene>
    <name evidence="2" type="ORF">LK10_00015</name>
</gene>
<evidence type="ECO:0000256" key="1">
    <source>
        <dbReference type="SAM" id="Phobius"/>
    </source>
</evidence>
<name>A0A0B2AQG2_9MICC</name>
<sequence>MSHSLRFPWGALSLLRGARYVRHAARSSRARRPLRPKYKAQPHLVRSTICFIVRLTIILFVLSLSATVPLNWLTPLPTAFMSQAGSDIIQQDVSLDHISCYVIAAAIVHKDAQFGSIMSP</sequence>
<accession>A0A0B2AQG2</accession>
<dbReference type="RefSeq" id="WP_043119182.1">
    <property type="nucleotide sequence ID" value="NZ_JTDL01000001.1"/>
</dbReference>
<protein>
    <submittedName>
        <fullName evidence="2">Uncharacterized protein</fullName>
    </submittedName>
</protein>
<reference evidence="2 3" key="1">
    <citation type="submission" date="2014-09" db="EMBL/GenBank/DDBJ databases">
        <title>Genome sequence of Sinomonas sp. MUSC 117.</title>
        <authorList>
            <person name="Lee L.-H."/>
        </authorList>
    </citation>
    <scope>NUCLEOTIDE SEQUENCE [LARGE SCALE GENOMIC DNA]</scope>
    <source>
        <strain evidence="2 3">MUSC 117</strain>
    </source>
</reference>
<keyword evidence="1" id="KW-0472">Membrane</keyword>
<proteinExistence type="predicted"/>
<dbReference type="Proteomes" id="UP000030982">
    <property type="component" value="Unassembled WGS sequence"/>
</dbReference>
<evidence type="ECO:0000313" key="2">
    <source>
        <dbReference type="EMBL" id="KHL05674.1"/>
    </source>
</evidence>
<comment type="caution">
    <text evidence="2">The sequence shown here is derived from an EMBL/GenBank/DDBJ whole genome shotgun (WGS) entry which is preliminary data.</text>
</comment>
<keyword evidence="1" id="KW-0812">Transmembrane</keyword>
<keyword evidence="3" id="KW-1185">Reference proteome</keyword>
<organism evidence="2 3">
    <name type="scientific">Sinomonas humi</name>
    <dbReference type="NCBI Taxonomy" id="1338436"/>
    <lineage>
        <taxon>Bacteria</taxon>
        <taxon>Bacillati</taxon>
        <taxon>Actinomycetota</taxon>
        <taxon>Actinomycetes</taxon>
        <taxon>Micrococcales</taxon>
        <taxon>Micrococcaceae</taxon>
        <taxon>Sinomonas</taxon>
    </lineage>
</organism>
<dbReference type="EMBL" id="JTDL01000001">
    <property type="protein sequence ID" value="KHL05674.1"/>
    <property type="molecule type" value="Genomic_DNA"/>
</dbReference>
<dbReference type="OrthoDB" id="9766909at2"/>